<dbReference type="GeneID" id="66074309"/>
<dbReference type="OrthoDB" id="76215at2759"/>
<dbReference type="KEGG" id="more:E1B28_005233"/>
<feature type="region of interest" description="Disordered" evidence="1">
    <location>
        <begin position="145"/>
        <end position="211"/>
    </location>
</feature>
<feature type="domain" description="Myb/SANT-like" evidence="2">
    <location>
        <begin position="13"/>
        <end position="102"/>
    </location>
</feature>
<evidence type="ECO:0000313" key="4">
    <source>
        <dbReference type="Proteomes" id="UP001049176"/>
    </source>
</evidence>
<reference evidence="3" key="1">
    <citation type="journal article" date="2021" name="Genome Biol. Evol.">
        <title>The assembled and annotated genome of the fairy-ring fungus Marasmius oreades.</title>
        <authorList>
            <person name="Hiltunen M."/>
            <person name="Ament-Velasquez S.L."/>
            <person name="Johannesson H."/>
        </authorList>
    </citation>
    <scope>NUCLEOTIDE SEQUENCE</scope>
    <source>
        <strain evidence="3">03SP1</strain>
    </source>
</reference>
<dbReference type="EMBL" id="CM032182">
    <property type="protein sequence ID" value="KAG7097922.1"/>
    <property type="molecule type" value="Genomic_DNA"/>
</dbReference>
<name>A0A9P7V0B7_9AGAR</name>
<feature type="compositionally biased region" description="Basic and acidic residues" evidence="1">
    <location>
        <begin position="151"/>
        <end position="168"/>
    </location>
</feature>
<dbReference type="InterPro" id="IPR024752">
    <property type="entry name" value="Myb/SANT-like_dom"/>
</dbReference>
<gene>
    <name evidence="3" type="ORF">E1B28_005233</name>
</gene>
<keyword evidence="4" id="KW-1185">Reference proteome</keyword>
<evidence type="ECO:0000256" key="1">
    <source>
        <dbReference type="SAM" id="MobiDB-lite"/>
    </source>
</evidence>
<dbReference type="PANTHER" id="PTHR46929:SF3">
    <property type="entry name" value="MYB_SANT-LIKE DOMAIN-CONTAINING PROTEIN"/>
    <property type="match status" value="1"/>
</dbReference>
<evidence type="ECO:0000259" key="2">
    <source>
        <dbReference type="Pfam" id="PF12776"/>
    </source>
</evidence>
<accession>A0A9P7V0B7</accession>
<comment type="caution">
    <text evidence="3">The sequence shown here is derived from an EMBL/GenBank/DDBJ whole genome shotgun (WGS) entry which is preliminary data.</text>
</comment>
<dbReference type="Pfam" id="PF12776">
    <property type="entry name" value="Myb_DNA-bind_3"/>
    <property type="match status" value="1"/>
</dbReference>
<dbReference type="PANTHER" id="PTHR46929">
    <property type="entry name" value="EXPRESSED PROTEIN"/>
    <property type="match status" value="1"/>
</dbReference>
<proteinExistence type="predicted"/>
<dbReference type="Proteomes" id="UP001049176">
    <property type="component" value="Chromosome 2"/>
</dbReference>
<protein>
    <recommendedName>
        <fullName evidence="2">Myb/SANT-like domain-containing protein</fullName>
    </recommendedName>
</protein>
<dbReference type="RefSeq" id="XP_043014392.1">
    <property type="nucleotide sequence ID" value="XM_043149784.1"/>
</dbReference>
<sequence>MLDNPEDKKKTAWYPHQDQSMIKTLLNAAGEAKQADGGWKSSMWITVADELLLLTNGTQGGKKKCEELKDMYANVKWLRSKSGFGWDDEKKMVTASEESWKELKMVKRQARSKKNFFLWRNVPFPYYDDISTLCDKSMADGHRAYHPGGDASKRPVELMKSDSDRSDGEVESDEDKENVKTPGPSHKWTSATAGNLEPHTHKRSRTKSAHDEDFTRMVNCVDAITQTFQNDSPQRHAHAVKLLEEDGKLSDDTRDDVVMCFEQNSCSTVSFLALPSKEQRVQYARKLTTRTF</sequence>
<organism evidence="3 4">
    <name type="scientific">Marasmius oreades</name>
    <name type="common">fairy-ring Marasmius</name>
    <dbReference type="NCBI Taxonomy" id="181124"/>
    <lineage>
        <taxon>Eukaryota</taxon>
        <taxon>Fungi</taxon>
        <taxon>Dikarya</taxon>
        <taxon>Basidiomycota</taxon>
        <taxon>Agaricomycotina</taxon>
        <taxon>Agaricomycetes</taxon>
        <taxon>Agaricomycetidae</taxon>
        <taxon>Agaricales</taxon>
        <taxon>Marasmiineae</taxon>
        <taxon>Marasmiaceae</taxon>
        <taxon>Marasmius</taxon>
    </lineage>
</organism>
<dbReference type="AlphaFoldDB" id="A0A9P7V0B7"/>
<evidence type="ECO:0000313" key="3">
    <source>
        <dbReference type="EMBL" id="KAG7097922.1"/>
    </source>
</evidence>